<comment type="caution">
    <text evidence="9">Lacks conserved residue(s) required for the propagation of feature annotation.</text>
</comment>
<evidence type="ECO:0000256" key="6">
    <source>
        <dbReference type="ARBA" id="ARBA00023136"/>
    </source>
</evidence>
<feature type="domain" description="SRCR" evidence="12">
    <location>
        <begin position="286"/>
        <end position="386"/>
    </location>
</feature>
<feature type="compositionally biased region" description="Basic and acidic residues" evidence="10">
    <location>
        <begin position="678"/>
        <end position="688"/>
    </location>
</feature>
<dbReference type="GO" id="GO:0016020">
    <property type="term" value="C:membrane"/>
    <property type="evidence" value="ECO:0007669"/>
    <property type="project" value="UniProtKB-SubCell"/>
</dbReference>
<feature type="disulfide bond" evidence="9">
    <location>
        <begin position="324"/>
        <end position="385"/>
    </location>
</feature>
<reference evidence="14" key="1">
    <citation type="journal article" date="2013" name="Nat. Genet.">
        <title>The draft genomes of soft-shell turtle and green sea turtle yield insights into the development and evolution of the turtle-specific body plan.</title>
        <authorList>
            <person name="Wang Z."/>
            <person name="Pascual-Anaya J."/>
            <person name="Zadissa A."/>
            <person name="Li W."/>
            <person name="Niimura Y."/>
            <person name="Huang Z."/>
            <person name="Li C."/>
            <person name="White S."/>
            <person name="Xiong Z."/>
            <person name="Fang D."/>
            <person name="Wang B."/>
            <person name="Ming Y."/>
            <person name="Chen Y."/>
            <person name="Zheng Y."/>
            <person name="Kuraku S."/>
            <person name="Pignatelli M."/>
            <person name="Herrero J."/>
            <person name="Beal K."/>
            <person name="Nozawa M."/>
            <person name="Li Q."/>
            <person name="Wang J."/>
            <person name="Zhang H."/>
            <person name="Yu L."/>
            <person name="Shigenobu S."/>
            <person name="Wang J."/>
            <person name="Liu J."/>
            <person name="Flicek P."/>
            <person name="Searle S."/>
            <person name="Wang J."/>
            <person name="Kuratani S."/>
            <person name="Yin Y."/>
            <person name="Aken B."/>
            <person name="Zhang G."/>
            <person name="Irie N."/>
        </authorList>
    </citation>
    <scope>NUCLEOTIDE SEQUENCE [LARGE SCALE GENOMIC DNA]</scope>
</reference>
<feature type="disulfide bond" evidence="9">
    <location>
        <begin position="535"/>
        <end position="596"/>
    </location>
</feature>
<evidence type="ECO:0000259" key="12">
    <source>
        <dbReference type="PROSITE" id="PS50287"/>
    </source>
</evidence>
<feature type="compositionally biased region" description="Polar residues" evidence="10">
    <location>
        <begin position="46"/>
        <end position="59"/>
    </location>
</feature>
<feature type="region of interest" description="Disordered" evidence="10">
    <location>
        <begin position="624"/>
        <end position="646"/>
    </location>
</feature>
<dbReference type="AlphaFoldDB" id="M7AXM0"/>
<keyword evidence="2" id="KW-0812">Transmembrane</keyword>
<keyword evidence="14" id="KW-1185">Reference proteome</keyword>
<evidence type="ECO:0000256" key="1">
    <source>
        <dbReference type="ARBA" id="ARBA00004167"/>
    </source>
</evidence>
<dbReference type="PROSITE" id="PS50287">
    <property type="entry name" value="SRCR_2"/>
    <property type="match status" value="6"/>
</dbReference>
<evidence type="ECO:0000256" key="9">
    <source>
        <dbReference type="PROSITE-ProRule" id="PRU00196"/>
    </source>
</evidence>
<evidence type="ECO:0000313" key="14">
    <source>
        <dbReference type="Proteomes" id="UP000031443"/>
    </source>
</evidence>
<feature type="disulfide bond" evidence="9">
    <location>
        <begin position="206"/>
        <end position="270"/>
    </location>
</feature>
<dbReference type="InterPro" id="IPR036772">
    <property type="entry name" value="SRCR-like_dom_sf"/>
</dbReference>
<keyword evidence="7 9" id="KW-1015">Disulfide bond</keyword>
<dbReference type="FunFam" id="3.10.250.10:FF:000009">
    <property type="entry name" value="WC1"/>
    <property type="match status" value="1"/>
</dbReference>
<feature type="disulfide bond" evidence="9">
    <location>
        <begin position="461"/>
        <end position="471"/>
    </location>
</feature>
<feature type="domain" description="SRCR" evidence="12">
    <location>
        <begin position="181"/>
        <end position="281"/>
    </location>
</feature>
<evidence type="ECO:0000256" key="5">
    <source>
        <dbReference type="ARBA" id="ARBA00022989"/>
    </source>
</evidence>
<feature type="region of interest" description="Disordered" evidence="10">
    <location>
        <begin position="659"/>
        <end position="714"/>
    </location>
</feature>
<feature type="disulfide bond" evidence="9">
    <location>
        <begin position="250"/>
        <end position="260"/>
    </location>
</feature>
<dbReference type="Pfam" id="PF00530">
    <property type="entry name" value="SRCR"/>
    <property type="match status" value="6"/>
</dbReference>
<dbReference type="InterPro" id="IPR001190">
    <property type="entry name" value="SRCR"/>
</dbReference>
<dbReference type="PANTHER" id="PTHR19331:SF484">
    <property type="entry name" value="SRCR DOMAIN-CONTAINING PROTEIN"/>
    <property type="match status" value="1"/>
</dbReference>
<dbReference type="PRINTS" id="PR00258">
    <property type="entry name" value="SPERACTRCPTR"/>
</dbReference>
<feature type="domain" description="SRCR" evidence="12">
    <location>
        <begin position="76"/>
        <end position="176"/>
    </location>
</feature>
<dbReference type="FunFam" id="3.10.250.10:FF:000004">
    <property type="entry name" value="Scavenger receptor cysteine-rich type 1 protein M130"/>
    <property type="match status" value="1"/>
</dbReference>
<feature type="disulfide bond" evidence="9">
    <location>
        <begin position="145"/>
        <end position="155"/>
    </location>
</feature>
<feature type="domain" description="SRCR" evidence="12">
    <location>
        <begin position="716"/>
        <end position="815"/>
    </location>
</feature>
<evidence type="ECO:0000256" key="8">
    <source>
        <dbReference type="ARBA" id="ARBA00023180"/>
    </source>
</evidence>
<dbReference type="SMART" id="SM00202">
    <property type="entry name" value="SR"/>
    <property type="match status" value="6"/>
</dbReference>
<dbReference type="PROSITE" id="PS00420">
    <property type="entry name" value="SRCR_1"/>
    <property type="match status" value="2"/>
</dbReference>
<accession>M7AXM0</accession>
<evidence type="ECO:0000256" key="7">
    <source>
        <dbReference type="ARBA" id="ARBA00023157"/>
    </source>
</evidence>
<protein>
    <recommendedName>
        <fullName evidence="12">SRCR domain-containing protein</fullName>
    </recommendedName>
</protein>
<evidence type="ECO:0000256" key="4">
    <source>
        <dbReference type="ARBA" id="ARBA00022737"/>
    </source>
</evidence>
<feature type="disulfide bond" evidence="9">
    <location>
        <begin position="311"/>
        <end position="375"/>
    </location>
</feature>
<feature type="disulfide bond" evidence="9">
    <location>
        <begin position="219"/>
        <end position="280"/>
    </location>
</feature>
<gene>
    <name evidence="13" type="ORF">UY3_13369</name>
</gene>
<dbReference type="FunFam" id="3.10.250.10:FF:000031">
    <property type="entry name" value="RIKEN cDNA 5830411N06, isoform CRA_a"/>
    <property type="match status" value="1"/>
</dbReference>
<feature type="disulfide bond" evidence="9">
    <location>
        <begin position="101"/>
        <end position="165"/>
    </location>
</feature>
<dbReference type="FunFam" id="3.10.250.10:FF:000003">
    <property type="entry name" value="Deleted in malignant brain tumors 1"/>
    <property type="match status" value="1"/>
</dbReference>
<evidence type="ECO:0000256" key="3">
    <source>
        <dbReference type="ARBA" id="ARBA00022729"/>
    </source>
</evidence>
<dbReference type="SUPFAM" id="SSF56487">
    <property type="entry name" value="SRCR-like"/>
    <property type="match status" value="6"/>
</dbReference>
<feature type="signal peptide" evidence="11">
    <location>
        <begin position="1"/>
        <end position="23"/>
    </location>
</feature>
<proteinExistence type="predicted"/>
<feature type="disulfide bond" evidence="9">
    <location>
        <begin position="566"/>
        <end position="576"/>
    </location>
</feature>
<dbReference type="Gene3D" id="3.10.250.10">
    <property type="entry name" value="SRCR-like domain"/>
    <property type="match status" value="6"/>
</dbReference>
<comment type="subcellular location">
    <subcellularLocation>
        <location evidence="1">Membrane</location>
        <topology evidence="1">Single-pass membrane protein</topology>
    </subcellularLocation>
</comment>
<dbReference type="PANTHER" id="PTHR19331">
    <property type="entry name" value="SCAVENGER RECEPTOR DOMAIN-CONTAINING"/>
    <property type="match status" value="1"/>
</dbReference>
<dbReference type="GO" id="GO:0005737">
    <property type="term" value="C:cytoplasm"/>
    <property type="evidence" value="ECO:0007669"/>
    <property type="project" value="UniProtKB-ARBA"/>
</dbReference>
<feature type="chain" id="PRO_5004079708" description="SRCR domain-containing protein" evidence="11">
    <location>
        <begin position="24"/>
        <end position="840"/>
    </location>
</feature>
<keyword evidence="4" id="KW-0677">Repeat</keyword>
<keyword evidence="3 11" id="KW-0732">Signal</keyword>
<keyword evidence="5" id="KW-1133">Transmembrane helix</keyword>
<dbReference type="Proteomes" id="UP000031443">
    <property type="component" value="Unassembled WGS sequence"/>
</dbReference>
<feature type="domain" description="SRCR" evidence="12">
    <location>
        <begin position="392"/>
        <end position="492"/>
    </location>
</feature>
<keyword evidence="6" id="KW-0472">Membrane</keyword>
<evidence type="ECO:0000256" key="2">
    <source>
        <dbReference type="ARBA" id="ARBA00022692"/>
    </source>
</evidence>
<evidence type="ECO:0000313" key="13">
    <source>
        <dbReference type="EMBL" id="EMP29509.1"/>
    </source>
</evidence>
<dbReference type="FunFam" id="3.10.250.10:FF:000002">
    <property type="entry name" value="Scavenger receptor cysteine-rich type 1 protein M130"/>
    <property type="match status" value="2"/>
</dbReference>
<keyword evidence="8" id="KW-0325">Glycoprotein</keyword>
<evidence type="ECO:0000256" key="11">
    <source>
        <dbReference type="SAM" id="SignalP"/>
    </source>
</evidence>
<organism evidence="13 14">
    <name type="scientific">Chelonia mydas</name>
    <name type="common">Green sea-turtle</name>
    <name type="synonym">Chelonia agassizi</name>
    <dbReference type="NCBI Taxonomy" id="8469"/>
    <lineage>
        <taxon>Eukaryota</taxon>
        <taxon>Metazoa</taxon>
        <taxon>Chordata</taxon>
        <taxon>Craniata</taxon>
        <taxon>Vertebrata</taxon>
        <taxon>Euteleostomi</taxon>
        <taxon>Archelosauria</taxon>
        <taxon>Testudinata</taxon>
        <taxon>Testudines</taxon>
        <taxon>Cryptodira</taxon>
        <taxon>Durocryptodira</taxon>
        <taxon>Americhelydia</taxon>
        <taxon>Chelonioidea</taxon>
        <taxon>Cheloniidae</taxon>
        <taxon>Chelonia</taxon>
    </lineage>
</organism>
<dbReference type="EMBL" id="KB555460">
    <property type="protein sequence ID" value="EMP29509.1"/>
    <property type="molecule type" value="Genomic_DNA"/>
</dbReference>
<name>M7AXM0_CHEMY</name>
<dbReference type="eggNOG" id="ENOG502QQ5W">
    <property type="taxonomic scope" value="Eukaryota"/>
</dbReference>
<evidence type="ECO:0000256" key="10">
    <source>
        <dbReference type="SAM" id="MobiDB-lite"/>
    </source>
</evidence>
<feature type="domain" description="SRCR" evidence="12">
    <location>
        <begin position="497"/>
        <end position="597"/>
    </location>
</feature>
<feature type="disulfide bond" evidence="9">
    <location>
        <begin position="355"/>
        <end position="365"/>
    </location>
</feature>
<feature type="region of interest" description="Disordered" evidence="10">
    <location>
        <begin position="30"/>
        <end position="71"/>
    </location>
</feature>
<feature type="disulfide bond" evidence="9">
    <location>
        <begin position="522"/>
        <end position="586"/>
    </location>
</feature>
<feature type="disulfide bond" evidence="9">
    <location>
        <begin position="430"/>
        <end position="491"/>
    </location>
</feature>
<feature type="disulfide bond" evidence="9">
    <location>
        <begin position="114"/>
        <end position="175"/>
    </location>
</feature>
<sequence length="840" mass="89127">MAMKGHISAQLLWLFLLSLQVAMERGRKRHGHVSSTIGTKHAGAGSSVNPKVNSSTSMSDGPDVEGGKSCQGADELRLADGGSPCAGRVEVKHNNQWGTVCDDRWDMEDAEVVCKQLGCGSAVSAHVWAHFGQGSGPTWLIVVDCDGDESALWDCKHPGWGIITCSHSADTGVICSGHIELRLVGGGTACSGRVEVKHGETWETVCDSHLDFKAATVICNELGCGQAVATLGAAHFGEGHDLIWKEAFQCVGNETVLSNCPRMSHSNETCSHANDVGLLCSGYAGYRLANGSTGCSGRVELHHGGAWGTLCDSQWDLQAAHTLCQQLDCGFALSMPAGQLFGTGDGPVWNGTFGCERNESHLRDCPVTALGTTECPPGSKASVVCSGRSASLRLLNGESRCDGRVEISLRGAWGRVLDDQWDMNDASVVCRQLQCGVSEKAFNLPKSERGMGPVGLRSVQCAGNETNLTLCNVSTSETAQARIAEDVGVVCSGSRRIRLVNGAGRCAGRVEIYYNGTWGTVCDDSWDLPDSNVVCTQLGCGHAISATLSAHYGQGSGQIWLDDVNCSGKESDLWECPSGGWGQHNCRHKQDAGVLCSGVMKTTASLFRRDDSLMKLRYYTRDSEVGNDPASEQEEASPWGSQLDFDNVEDPVSSDVLLTSDSQEAPALPGDVTENGYDDVKEVSDPNDNHGPGQCAWEDTGAPGESDRNRDSQTGFRLVNGSTACSGRVEIQVLGAWGTVCDSHWDLSDANVLCHQLHYGFAVSAPGGGYFGKGTGCLDRHILLYRTQPHLGHCPVTALGASLCPHDHDASVICSGKCSRNAAPQCVTLAPEQGSLRAET</sequence>